<dbReference type="GO" id="GO:0008757">
    <property type="term" value="F:S-adenosylmethionine-dependent methyltransferase activity"/>
    <property type="evidence" value="ECO:0007669"/>
    <property type="project" value="InterPro"/>
</dbReference>
<protein>
    <submittedName>
        <fullName evidence="5">Methylase involved in ubiquinone/menaquinone biosynthesis</fullName>
    </submittedName>
</protein>
<keyword evidence="3" id="KW-0949">S-adenosyl-L-methionine</keyword>
<accession>A0A0B6WXP2</accession>
<organism evidence="5 6">
    <name type="scientific">Pyrinomonas methylaliphatogenes</name>
    <dbReference type="NCBI Taxonomy" id="454194"/>
    <lineage>
        <taxon>Bacteria</taxon>
        <taxon>Pseudomonadati</taxon>
        <taxon>Acidobacteriota</taxon>
        <taxon>Blastocatellia</taxon>
        <taxon>Blastocatellales</taxon>
        <taxon>Pyrinomonadaceae</taxon>
        <taxon>Pyrinomonas</taxon>
    </lineage>
</organism>
<keyword evidence="6" id="KW-1185">Reference proteome</keyword>
<evidence type="ECO:0000256" key="3">
    <source>
        <dbReference type="ARBA" id="ARBA00022691"/>
    </source>
</evidence>
<dbReference type="InterPro" id="IPR013216">
    <property type="entry name" value="Methyltransf_11"/>
</dbReference>
<keyword evidence="1 5" id="KW-0489">Methyltransferase</keyword>
<evidence type="ECO:0000313" key="5">
    <source>
        <dbReference type="EMBL" id="CDM65866.1"/>
    </source>
</evidence>
<dbReference type="Pfam" id="PF08241">
    <property type="entry name" value="Methyltransf_11"/>
    <property type="match status" value="1"/>
</dbReference>
<dbReference type="STRING" id="454194.PYK22_01874"/>
<dbReference type="Proteomes" id="UP000031518">
    <property type="component" value="Unassembled WGS sequence"/>
</dbReference>
<dbReference type="CDD" id="cd02440">
    <property type="entry name" value="AdoMet_MTases"/>
    <property type="match status" value="1"/>
</dbReference>
<sequence length="273" mass="30737">MYTEQNVAEHYDNAAFQFELERLEKHCPVEYAITCRYLDRYIPKEAVVVDIGSGAGHYAAFLAKRGCSIYLIDVSARLLDAARERLERAELGHRIRAVVQTSATDLGCLGNESCDAVLMLGPLYHLRELPARRQAVNEAHRVLKEGGILFAAGINRLAYLRDLFCENPKEGVKRQAFHEEYLQAGKLDPERAAPIGYAHLTTVEEFRSLLTERFEEQALVGTESFTTVWQAKLNELSADEREAWLDLVERTGATPEGLGHSDHFLFVGKKIEA</sequence>
<proteinExistence type="predicted"/>
<gene>
    <name evidence="5" type="ORF">PYK22_01874</name>
</gene>
<dbReference type="OrthoDB" id="9772751at2"/>
<feature type="domain" description="Methyltransferase type 11" evidence="4">
    <location>
        <begin position="49"/>
        <end position="150"/>
    </location>
</feature>
<dbReference type="GO" id="GO:0032259">
    <property type="term" value="P:methylation"/>
    <property type="evidence" value="ECO:0007669"/>
    <property type="project" value="UniProtKB-KW"/>
</dbReference>
<reference evidence="5 6" key="1">
    <citation type="submission" date="2013-12" db="EMBL/GenBank/DDBJ databases">
        <authorList>
            <person name="Stott M."/>
        </authorList>
    </citation>
    <scope>NUCLEOTIDE SEQUENCE [LARGE SCALE GENOMIC DNA]</scope>
    <source>
        <strain evidence="5 6">K22</strain>
    </source>
</reference>
<dbReference type="SUPFAM" id="SSF53335">
    <property type="entry name" value="S-adenosyl-L-methionine-dependent methyltransferases"/>
    <property type="match status" value="1"/>
</dbReference>
<evidence type="ECO:0000256" key="2">
    <source>
        <dbReference type="ARBA" id="ARBA00022679"/>
    </source>
</evidence>
<dbReference type="RefSeq" id="WP_041976474.1">
    <property type="nucleotide sequence ID" value="NZ_CBXV010000006.1"/>
</dbReference>
<name>A0A0B6WXP2_9BACT</name>
<keyword evidence="5" id="KW-0830">Ubiquinone</keyword>
<evidence type="ECO:0000256" key="1">
    <source>
        <dbReference type="ARBA" id="ARBA00022603"/>
    </source>
</evidence>
<evidence type="ECO:0000259" key="4">
    <source>
        <dbReference type="Pfam" id="PF08241"/>
    </source>
</evidence>
<dbReference type="InterPro" id="IPR029063">
    <property type="entry name" value="SAM-dependent_MTases_sf"/>
</dbReference>
<dbReference type="PANTHER" id="PTHR43464">
    <property type="entry name" value="METHYLTRANSFERASE"/>
    <property type="match status" value="1"/>
</dbReference>
<dbReference type="Gene3D" id="3.40.50.150">
    <property type="entry name" value="Vaccinia Virus protein VP39"/>
    <property type="match status" value="1"/>
</dbReference>
<dbReference type="PANTHER" id="PTHR43464:SF19">
    <property type="entry name" value="UBIQUINONE BIOSYNTHESIS O-METHYLTRANSFERASE, MITOCHONDRIAL"/>
    <property type="match status" value="1"/>
</dbReference>
<reference evidence="5 6" key="2">
    <citation type="submission" date="2015-01" db="EMBL/GenBank/DDBJ databases">
        <title>Complete genome sequence of Pyrinomonas methylaliphatogenes type strain K22T.</title>
        <authorList>
            <person name="Lee K.C.Y."/>
            <person name="Power J.F."/>
            <person name="Dunfield P.F."/>
            <person name="Morgan X.C."/>
            <person name="Huttenhower C."/>
            <person name="Stott M.B."/>
        </authorList>
    </citation>
    <scope>NUCLEOTIDE SEQUENCE [LARGE SCALE GENOMIC DNA]</scope>
    <source>
        <strain evidence="5 6">K22</strain>
    </source>
</reference>
<dbReference type="AlphaFoldDB" id="A0A0B6WXP2"/>
<keyword evidence="2" id="KW-0808">Transferase</keyword>
<dbReference type="EMBL" id="CBXV010000006">
    <property type="protein sequence ID" value="CDM65866.1"/>
    <property type="molecule type" value="Genomic_DNA"/>
</dbReference>
<evidence type="ECO:0000313" key="6">
    <source>
        <dbReference type="Proteomes" id="UP000031518"/>
    </source>
</evidence>